<reference evidence="3" key="1">
    <citation type="submission" date="2021-09" db="EMBL/GenBank/DDBJ databases">
        <title>Genome of Aequorivita sp. strain F64183.</title>
        <authorList>
            <person name="Wang Y."/>
        </authorList>
    </citation>
    <scope>NUCLEOTIDE SEQUENCE</scope>
    <source>
        <strain evidence="3">F64183</strain>
    </source>
</reference>
<name>A0A9X1R453_9FLAO</name>
<accession>A0A9X1R453</accession>
<dbReference type="PANTHER" id="PTHR42852:SF17">
    <property type="entry name" value="THIOREDOXIN-LIKE PROTEIN HI_1115"/>
    <property type="match status" value="1"/>
</dbReference>
<dbReference type="InterPro" id="IPR000866">
    <property type="entry name" value="AhpC/TSA"/>
</dbReference>
<gene>
    <name evidence="3" type="ORF">K8344_12305</name>
</gene>
<keyword evidence="4" id="KW-1185">Reference proteome</keyword>
<dbReference type="AlphaFoldDB" id="A0A9X1R453"/>
<feature type="domain" description="Thioredoxin" evidence="2">
    <location>
        <begin position="40"/>
        <end position="186"/>
    </location>
</feature>
<dbReference type="InterPro" id="IPR050553">
    <property type="entry name" value="Thioredoxin_ResA/DsbE_sf"/>
</dbReference>
<keyword evidence="1" id="KW-0676">Redox-active center</keyword>
<comment type="caution">
    <text evidence="3">The sequence shown here is derived from an EMBL/GenBank/DDBJ whole genome shotgun (WGS) entry which is preliminary data.</text>
</comment>
<evidence type="ECO:0000259" key="2">
    <source>
        <dbReference type="PROSITE" id="PS51352"/>
    </source>
</evidence>
<dbReference type="PROSITE" id="PS00194">
    <property type="entry name" value="THIOREDOXIN_1"/>
    <property type="match status" value="1"/>
</dbReference>
<evidence type="ECO:0000256" key="1">
    <source>
        <dbReference type="ARBA" id="ARBA00023284"/>
    </source>
</evidence>
<dbReference type="EMBL" id="JAIRBB010000013">
    <property type="protein sequence ID" value="MCG2431906.1"/>
    <property type="molecule type" value="Genomic_DNA"/>
</dbReference>
<dbReference type="GO" id="GO:0016209">
    <property type="term" value="F:antioxidant activity"/>
    <property type="evidence" value="ECO:0007669"/>
    <property type="project" value="InterPro"/>
</dbReference>
<dbReference type="Proteomes" id="UP001139462">
    <property type="component" value="Unassembled WGS sequence"/>
</dbReference>
<evidence type="ECO:0000313" key="4">
    <source>
        <dbReference type="Proteomes" id="UP001139462"/>
    </source>
</evidence>
<dbReference type="InterPro" id="IPR036249">
    <property type="entry name" value="Thioredoxin-like_sf"/>
</dbReference>
<dbReference type="CDD" id="cd02966">
    <property type="entry name" value="TlpA_like_family"/>
    <property type="match status" value="1"/>
</dbReference>
<sequence>MIGFLKKHWSNILFVGLFVLLIIPQTRMPIQVFVQRLISFSPSEKAESKRETLTDYNWSLQPLNSEAINFSQSKGKVTIVNLWATWCPPCVAEMPSFQKLFNSYGDKVDFYFVTSETSEKIEKFIDKNGYNLPIYIQKYKAPTQLESNVLPTTYVMSKTGEIVIDETGVADWNSKKMRALLDKLLSE</sequence>
<dbReference type="PROSITE" id="PS51352">
    <property type="entry name" value="THIOREDOXIN_2"/>
    <property type="match status" value="1"/>
</dbReference>
<dbReference type="SUPFAM" id="SSF52833">
    <property type="entry name" value="Thioredoxin-like"/>
    <property type="match status" value="1"/>
</dbReference>
<dbReference type="Pfam" id="PF00578">
    <property type="entry name" value="AhpC-TSA"/>
    <property type="match status" value="1"/>
</dbReference>
<dbReference type="InterPro" id="IPR017937">
    <property type="entry name" value="Thioredoxin_CS"/>
</dbReference>
<dbReference type="InterPro" id="IPR013766">
    <property type="entry name" value="Thioredoxin_domain"/>
</dbReference>
<organism evidence="3 4">
    <name type="scientific">Aequorivita xiaoshiensis</name>
    <dbReference type="NCBI Taxonomy" id="2874476"/>
    <lineage>
        <taxon>Bacteria</taxon>
        <taxon>Pseudomonadati</taxon>
        <taxon>Bacteroidota</taxon>
        <taxon>Flavobacteriia</taxon>
        <taxon>Flavobacteriales</taxon>
        <taxon>Flavobacteriaceae</taxon>
        <taxon>Aequorivita</taxon>
    </lineage>
</organism>
<evidence type="ECO:0000313" key="3">
    <source>
        <dbReference type="EMBL" id="MCG2431906.1"/>
    </source>
</evidence>
<proteinExistence type="predicted"/>
<dbReference type="PANTHER" id="PTHR42852">
    <property type="entry name" value="THIOL:DISULFIDE INTERCHANGE PROTEIN DSBE"/>
    <property type="match status" value="1"/>
</dbReference>
<dbReference type="RefSeq" id="WP_237608985.1">
    <property type="nucleotide sequence ID" value="NZ_JAIRBB010000013.1"/>
</dbReference>
<dbReference type="GO" id="GO:0016491">
    <property type="term" value="F:oxidoreductase activity"/>
    <property type="evidence" value="ECO:0007669"/>
    <property type="project" value="InterPro"/>
</dbReference>
<protein>
    <submittedName>
        <fullName evidence="3">TlpA family protein disulfide reductase</fullName>
    </submittedName>
</protein>
<dbReference type="Gene3D" id="3.40.30.10">
    <property type="entry name" value="Glutaredoxin"/>
    <property type="match status" value="1"/>
</dbReference>